<dbReference type="CDD" id="cd00454">
    <property type="entry name" value="TrHb1_N"/>
    <property type="match status" value="1"/>
</dbReference>
<protein>
    <submittedName>
        <fullName evidence="7">Hemoglobin</fullName>
    </submittedName>
</protein>
<evidence type="ECO:0000256" key="3">
    <source>
        <dbReference type="ARBA" id="ARBA00022723"/>
    </source>
</evidence>
<dbReference type="GO" id="GO:0020037">
    <property type="term" value="F:heme binding"/>
    <property type="evidence" value="ECO:0007669"/>
    <property type="project" value="InterPro"/>
</dbReference>
<evidence type="ECO:0000313" key="8">
    <source>
        <dbReference type="Proteomes" id="UP000588068"/>
    </source>
</evidence>
<dbReference type="GO" id="GO:0046872">
    <property type="term" value="F:metal ion binding"/>
    <property type="evidence" value="ECO:0007669"/>
    <property type="project" value="UniProtKB-KW"/>
</dbReference>
<dbReference type="InterPro" id="IPR009050">
    <property type="entry name" value="Globin-like_sf"/>
</dbReference>
<dbReference type="RefSeq" id="WP_184332478.1">
    <property type="nucleotide sequence ID" value="NZ_JACHHZ010000003.1"/>
</dbReference>
<keyword evidence="4 5" id="KW-0408">Iron</keyword>
<organism evidence="7 8">
    <name type="scientific">Povalibacter uvarum</name>
    <dbReference type="NCBI Taxonomy" id="732238"/>
    <lineage>
        <taxon>Bacteria</taxon>
        <taxon>Pseudomonadati</taxon>
        <taxon>Pseudomonadota</taxon>
        <taxon>Gammaproteobacteria</taxon>
        <taxon>Steroidobacterales</taxon>
        <taxon>Steroidobacteraceae</taxon>
        <taxon>Povalibacter</taxon>
    </lineage>
</organism>
<dbReference type="InterPro" id="IPR001486">
    <property type="entry name" value="Hemoglobin_trunc"/>
</dbReference>
<sequence>MASVSKASPKAAFLGAIALAGALHLSTARAEATLYDRIGSDRLGAIANELVDRSSSDPRTSRSWRKVSLHRVKSMLTVYLCSITGGPCTYDGDNMKDIHAGLDITEAEMFAMVQSLRDIMVSQEVPLRERNELLALLAPSKRDVVTK</sequence>
<keyword evidence="8" id="KW-1185">Reference proteome</keyword>
<dbReference type="AlphaFoldDB" id="A0A841HLM4"/>
<accession>A0A841HLM4</accession>
<dbReference type="Gene3D" id="1.10.490.10">
    <property type="entry name" value="Globins"/>
    <property type="match status" value="1"/>
</dbReference>
<evidence type="ECO:0000256" key="6">
    <source>
        <dbReference type="SAM" id="SignalP"/>
    </source>
</evidence>
<comment type="caution">
    <text evidence="7">The sequence shown here is derived from an EMBL/GenBank/DDBJ whole genome shotgun (WGS) entry which is preliminary data.</text>
</comment>
<evidence type="ECO:0000256" key="4">
    <source>
        <dbReference type="ARBA" id="ARBA00023004"/>
    </source>
</evidence>
<dbReference type="GO" id="GO:0019825">
    <property type="term" value="F:oxygen binding"/>
    <property type="evidence" value="ECO:0007669"/>
    <property type="project" value="InterPro"/>
</dbReference>
<evidence type="ECO:0000256" key="5">
    <source>
        <dbReference type="PIRSR" id="PIRSR601486-1"/>
    </source>
</evidence>
<keyword evidence="1" id="KW-0813">Transport</keyword>
<dbReference type="Proteomes" id="UP000588068">
    <property type="component" value="Unassembled WGS sequence"/>
</dbReference>
<dbReference type="SUPFAM" id="SSF46458">
    <property type="entry name" value="Globin-like"/>
    <property type="match status" value="1"/>
</dbReference>
<feature type="signal peptide" evidence="6">
    <location>
        <begin position="1"/>
        <end position="30"/>
    </location>
</feature>
<feature type="chain" id="PRO_5032885253" evidence="6">
    <location>
        <begin position="31"/>
        <end position="147"/>
    </location>
</feature>
<name>A0A841HLM4_9GAMM</name>
<dbReference type="EMBL" id="JACHHZ010000003">
    <property type="protein sequence ID" value="MBB6093776.1"/>
    <property type="molecule type" value="Genomic_DNA"/>
</dbReference>
<evidence type="ECO:0000256" key="1">
    <source>
        <dbReference type="ARBA" id="ARBA00022448"/>
    </source>
</evidence>
<reference evidence="7 8" key="1">
    <citation type="submission" date="2020-08" db="EMBL/GenBank/DDBJ databases">
        <title>Genomic Encyclopedia of Type Strains, Phase IV (KMG-IV): sequencing the most valuable type-strain genomes for metagenomic binning, comparative biology and taxonomic classification.</title>
        <authorList>
            <person name="Goeker M."/>
        </authorList>
    </citation>
    <scope>NUCLEOTIDE SEQUENCE [LARGE SCALE GENOMIC DNA]</scope>
    <source>
        <strain evidence="7 8">DSM 26723</strain>
    </source>
</reference>
<keyword evidence="3 5" id="KW-0479">Metal-binding</keyword>
<evidence type="ECO:0000256" key="2">
    <source>
        <dbReference type="ARBA" id="ARBA00022617"/>
    </source>
</evidence>
<keyword evidence="2 5" id="KW-0349">Heme</keyword>
<evidence type="ECO:0000313" key="7">
    <source>
        <dbReference type="EMBL" id="MBB6093776.1"/>
    </source>
</evidence>
<keyword evidence="6" id="KW-0732">Signal</keyword>
<dbReference type="InterPro" id="IPR012292">
    <property type="entry name" value="Globin/Proto"/>
</dbReference>
<dbReference type="Pfam" id="PF01152">
    <property type="entry name" value="Bac_globin"/>
    <property type="match status" value="1"/>
</dbReference>
<gene>
    <name evidence="7" type="ORF">HNQ60_002657</name>
</gene>
<proteinExistence type="predicted"/>
<feature type="binding site" description="distal binding residue" evidence="5">
    <location>
        <position position="99"/>
    </location>
    <ligand>
        <name>heme</name>
        <dbReference type="ChEBI" id="CHEBI:30413"/>
    </ligand>
    <ligandPart>
        <name>Fe</name>
        <dbReference type="ChEBI" id="CHEBI:18248"/>
    </ligandPart>
</feature>